<dbReference type="Proteomes" id="UP000535415">
    <property type="component" value="Unassembled WGS sequence"/>
</dbReference>
<dbReference type="Pfam" id="PF02563">
    <property type="entry name" value="Poly_export"/>
    <property type="match status" value="1"/>
</dbReference>
<sequence>MRLFGMAVIVLGLAACGSVYRTPDVIAGAGQGTNVRVIPVTAETVVQANRSPFTPTALPAIFSQTAGAGGAIRGTGALPDAPLQPEIAPQSLTLRLPPDAPTQPYQIGVGDVVLLSTPTATGNTVAELSGLLAAQNSRQGYTVQDDGTINIPNVGRIDIAGRSIEDAEARLFQELVRNQIDPNFSLEIAEFNSQRVSIGGSVSNPTVVPVTLVPLYLDEALARAGGIAVSDIDFASVRLYRDGSLFQIPLAQLYANSQLTRTRLQDGDVLFVDSEFELDRAQQYFEQQLTIANVRQSNRQSALQELQLEIGLRRADLQEARQNFQSRIDLGADNREYVYLAGEVGQQGRFPLPYESRAVLADALFENGGIASSTGDVSQVYVLRGSTHPREFGAVTAWQLDLRNAANFTLATQFELRPDDTVFVAQQPVTRWDRALSQIIPQIISIGTNVTN</sequence>
<feature type="domain" description="Polysaccharide export protein N-terminal" evidence="16">
    <location>
        <begin position="100"/>
        <end position="188"/>
    </location>
</feature>
<dbReference type="PROSITE" id="PS51257">
    <property type="entry name" value="PROKAR_LIPOPROTEIN"/>
    <property type="match status" value="1"/>
</dbReference>
<reference evidence="18 19" key="1">
    <citation type="submission" date="2020-08" db="EMBL/GenBank/DDBJ databases">
        <title>Genomic Encyclopedia of Type Strains, Phase IV (KMG-IV): sequencing the most valuable type-strain genomes for metagenomic binning, comparative biology and taxonomic classification.</title>
        <authorList>
            <person name="Goeker M."/>
        </authorList>
    </citation>
    <scope>NUCLEOTIDE SEQUENCE [LARGE SCALE GENOMIC DNA]</scope>
    <source>
        <strain evidence="18 19">DSM 101064</strain>
    </source>
</reference>
<dbReference type="PANTHER" id="PTHR33619:SF3">
    <property type="entry name" value="POLYSACCHARIDE EXPORT PROTEIN GFCE-RELATED"/>
    <property type="match status" value="1"/>
</dbReference>
<keyword evidence="6" id="KW-0812">Transmembrane</keyword>
<evidence type="ECO:0000256" key="14">
    <source>
        <dbReference type="ARBA" id="ARBA00023288"/>
    </source>
</evidence>
<dbReference type="GO" id="GO:0006811">
    <property type="term" value="P:monoatomic ion transport"/>
    <property type="evidence" value="ECO:0007669"/>
    <property type="project" value="UniProtKB-KW"/>
</dbReference>
<dbReference type="GO" id="GO:0046930">
    <property type="term" value="C:pore complex"/>
    <property type="evidence" value="ECO:0007669"/>
    <property type="project" value="UniProtKB-KW"/>
</dbReference>
<dbReference type="Pfam" id="PF22461">
    <property type="entry name" value="SLBB_2"/>
    <property type="match status" value="2"/>
</dbReference>
<keyword evidence="7 15" id="KW-0732">Signal</keyword>
<keyword evidence="14" id="KW-0449">Lipoprotein</keyword>
<keyword evidence="3" id="KW-0813">Transport</keyword>
<evidence type="ECO:0000313" key="19">
    <source>
        <dbReference type="Proteomes" id="UP000535415"/>
    </source>
</evidence>
<evidence type="ECO:0000256" key="6">
    <source>
        <dbReference type="ARBA" id="ARBA00022692"/>
    </source>
</evidence>
<dbReference type="Gene3D" id="3.30.1950.10">
    <property type="entry name" value="wza like domain"/>
    <property type="match status" value="1"/>
</dbReference>
<evidence type="ECO:0000256" key="1">
    <source>
        <dbReference type="ARBA" id="ARBA00004571"/>
    </source>
</evidence>
<dbReference type="InterPro" id="IPR054765">
    <property type="entry name" value="SLBB_dom"/>
</dbReference>
<keyword evidence="12" id="KW-0564">Palmitate</keyword>
<evidence type="ECO:0000256" key="8">
    <source>
        <dbReference type="ARBA" id="ARBA00023047"/>
    </source>
</evidence>
<accession>A0A7W9EYU2</accession>
<evidence type="ECO:0000256" key="5">
    <source>
        <dbReference type="ARBA" id="ARBA00022597"/>
    </source>
</evidence>
<evidence type="ECO:0000256" key="2">
    <source>
        <dbReference type="ARBA" id="ARBA00009450"/>
    </source>
</evidence>
<feature type="domain" description="SLBB" evidence="17">
    <location>
        <begin position="338"/>
        <end position="424"/>
    </location>
</feature>
<gene>
    <name evidence="18" type="ORF">FHS72_000833</name>
</gene>
<evidence type="ECO:0000256" key="7">
    <source>
        <dbReference type="ARBA" id="ARBA00022729"/>
    </source>
</evidence>
<keyword evidence="13" id="KW-0998">Cell outer membrane</keyword>
<protein>
    <submittedName>
        <fullName evidence="18">Polysaccharide export outer membrane protein</fullName>
    </submittedName>
</protein>
<evidence type="ECO:0000256" key="12">
    <source>
        <dbReference type="ARBA" id="ARBA00023139"/>
    </source>
</evidence>
<feature type="signal peptide" evidence="15">
    <location>
        <begin position="1"/>
        <end position="21"/>
    </location>
</feature>
<keyword evidence="10" id="KW-0626">Porin</keyword>
<dbReference type="EMBL" id="JACIJM010000002">
    <property type="protein sequence ID" value="MBB5721226.1"/>
    <property type="molecule type" value="Genomic_DNA"/>
</dbReference>
<dbReference type="GO" id="GO:0015159">
    <property type="term" value="F:polysaccharide transmembrane transporter activity"/>
    <property type="evidence" value="ECO:0007669"/>
    <property type="project" value="InterPro"/>
</dbReference>
<dbReference type="PANTHER" id="PTHR33619">
    <property type="entry name" value="POLYSACCHARIDE EXPORT PROTEIN GFCE-RELATED"/>
    <property type="match status" value="1"/>
</dbReference>
<organism evidence="18 19">
    <name type="scientific">Yoonia ponticola</name>
    <dbReference type="NCBI Taxonomy" id="1524255"/>
    <lineage>
        <taxon>Bacteria</taxon>
        <taxon>Pseudomonadati</taxon>
        <taxon>Pseudomonadota</taxon>
        <taxon>Alphaproteobacteria</taxon>
        <taxon>Rhodobacterales</taxon>
        <taxon>Paracoccaceae</taxon>
        <taxon>Yoonia</taxon>
    </lineage>
</organism>
<evidence type="ECO:0000256" key="13">
    <source>
        <dbReference type="ARBA" id="ARBA00023237"/>
    </source>
</evidence>
<keyword evidence="8" id="KW-0625">Polysaccharide transport</keyword>
<evidence type="ECO:0000256" key="9">
    <source>
        <dbReference type="ARBA" id="ARBA00023065"/>
    </source>
</evidence>
<keyword evidence="9" id="KW-0406">Ion transport</keyword>
<evidence type="ECO:0000259" key="16">
    <source>
        <dbReference type="Pfam" id="PF02563"/>
    </source>
</evidence>
<dbReference type="RefSeq" id="WP_425511104.1">
    <property type="nucleotide sequence ID" value="NZ_JACIJM010000002.1"/>
</dbReference>
<feature type="domain" description="SLBB" evidence="17">
    <location>
        <begin position="194"/>
        <end position="272"/>
    </location>
</feature>
<comment type="caution">
    <text evidence="18">The sequence shown here is derived from an EMBL/GenBank/DDBJ whole genome shotgun (WGS) entry which is preliminary data.</text>
</comment>
<feature type="chain" id="PRO_5030920012" evidence="15">
    <location>
        <begin position="22"/>
        <end position="452"/>
    </location>
</feature>
<evidence type="ECO:0000313" key="18">
    <source>
        <dbReference type="EMBL" id="MBB5721226.1"/>
    </source>
</evidence>
<keyword evidence="11" id="KW-0472">Membrane</keyword>
<proteinExistence type="inferred from homology"/>
<comment type="subcellular location">
    <subcellularLocation>
        <location evidence="1">Cell outer membrane</location>
        <topology evidence="1">Multi-pass membrane protein</topology>
    </subcellularLocation>
</comment>
<evidence type="ECO:0000256" key="3">
    <source>
        <dbReference type="ARBA" id="ARBA00022448"/>
    </source>
</evidence>
<dbReference type="InterPro" id="IPR003715">
    <property type="entry name" value="Poly_export_N"/>
</dbReference>
<name>A0A7W9EYU2_9RHOB</name>
<dbReference type="GO" id="GO:0009279">
    <property type="term" value="C:cell outer membrane"/>
    <property type="evidence" value="ECO:0007669"/>
    <property type="project" value="UniProtKB-SubCell"/>
</dbReference>
<keyword evidence="19" id="KW-1185">Reference proteome</keyword>
<evidence type="ECO:0000256" key="4">
    <source>
        <dbReference type="ARBA" id="ARBA00022452"/>
    </source>
</evidence>
<evidence type="ECO:0000256" key="15">
    <source>
        <dbReference type="SAM" id="SignalP"/>
    </source>
</evidence>
<dbReference type="GO" id="GO:0015288">
    <property type="term" value="F:porin activity"/>
    <property type="evidence" value="ECO:0007669"/>
    <property type="project" value="UniProtKB-KW"/>
</dbReference>
<keyword evidence="5" id="KW-0762">Sugar transport</keyword>
<evidence type="ECO:0000256" key="11">
    <source>
        <dbReference type="ARBA" id="ARBA00023136"/>
    </source>
</evidence>
<keyword evidence="4" id="KW-1134">Transmembrane beta strand</keyword>
<evidence type="ECO:0000259" key="17">
    <source>
        <dbReference type="Pfam" id="PF22461"/>
    </source>
</evidence>
<evidence type="ECO:0000256" key="10">
    <source>
        <dbReference type="ARBA" id="ARBA00023114"/>
    </source>
</evidence>
<dbReference type="AlphaFoldDB" id="A0A7W9EYU2"/>
<dbReference type="Gene3D" id="3.10.560.10">
    <property type="entry name" value="Outer membrane lipoprotein wza domain like"/>
    <property type="match status" value="2"/>
</dbReference>
<comment type="similarity">
    <text evidence="2">Belongs to the BexD/CtrA/VexA family.</text>
</comment>
<dbReference type="InterPro" id="IPR049712">
    <property type="entry name" value="Poly_export"/>
</dbReference>